<evidence type="ECO:0000256" key="1">
    <source>
        <dbReference type="SAM" id="SignalP"/>
    </source>
</evidence>
<evidence type="ECO:0000313" key="2">
    <source>
        <dbReference type="EMBL" id="ALN80634.1"/>
    </source>
</evidence>
<dbReference type="AlphaFoldDB" id="A0A0S2FAS0"/>
<dbReference type="STRING" id="84531.LA76x_2504"/>
<name>A0A0S2FAS0_LYSAN</name>
<feature type="signal peptide" evidence="1">
    <location>
        <begin position="1"/>
        <end position="19"/>
    </location>
</feature>
<accession>A0A0S2FAS0</accession>
<evidence type="ECO:0000313" key="3">
    <source>
        <dbReference type="Proteomes" id="UP000060787"/>
    </source>
</evidence>
<sequence>MNSIRFFRYAVVLSLFACAGCNPQSVPIGDELKSDLLANHAAPAVAVAAQATVDQVVSKAR</sequence>
<gene>
    <name evidence="2" type="ORF">LA76x_2504</name>
</gene>
<organism evidence="2 3">
    <name type="scientific">Lysobacter antibioticus</name>
    <dbReference type="NCBI Taxonomy" id="84531"/>
    <lineage>
        <taxon>Bacteria</taxon>
        <taxon>Pseudomonadati</taxon>
        <taxon>Pseudomonadota</taxon>
        <taxon>Gammaproteobacteria</taxon>
        <taxon>Lysobacterales</taxon>
        <taxon>Lysobacteraceae</taxon>
        <taxon>Lysobacter</taxon>
    </lineage>
</organism>
<dbReference type="PATRIC" id="fig|84531.8.peg.2513"/>
<dbReference type="EMBL" id="CP011129">
    <property type="protein sequence ID" value="ALN80634.1"/>
    <property type="molecule type" value="Genomic_DNA"/>
</dbReference>
<dbReference type="KEGG" id="lab:LA76x_2504"/>
<reference evidence="2 3" key="1">
    <citation type="journal article" date="2015" name="BMC Genomics">
        <title>Comparative genomics and metabolic profiling of the genus Lysobacter.</title>
        <authorList>
            <person name="de Bruijn I."/>
            <person name="Cheng X."/>
            <person name="de Jager V."/>
            <person name="Exposito R.G."/>
            <person name="Watrous J."/>
            <person name="Patel N."/>
            <person name="Postma J."/>
            <person name="Dorrestein P.C."/>
            <person name="Kobayashi D."/>
            <person name="Raaijmakers J.M."/>
        </authorList>
    </citation>
    <scope>NUCLEOTIDE SEQUENCE [LARGE SCALE GENOMIC DNA]</scope>
    <source>
        <strain evidence="2 3">76</strain>
    </source>
</reference>
<dbReference type="Proteomes" id="UP000060787">
    <property type="component" value="Chromosome"/>
</dbReference>
<evidence type="ECO:0008006" key="4">
    <source>
        <dbReference type="Google" id="ProtNLM"/>
    </source>
</evidence>
<dbReference type="RefSeq" id="WP_057917882.1">
    <property type="nucleotide sequence ID" value="NZ_CP011129.1"/>
</dbReference>
<protein>
    <recommendedName>
        <fullName evidence="4">Lipoprotein</fullName>
    </recommendedName>
</protein>
<feature type="chain" id="PRO_5006597395" description="Lipoprotein" evidence="1">
    <location>
        <begin position="20"/>
        <end position="61"/>
    </location>
</feature>
<keyword evidence="1" id="KW-0732">Signal</keyword>
<keyword evidence="3" id="KW-1185">Reference proteome</keyword>
<proteinExistence type="predicted"/>